<dbReference type="PANTHER" id="PTHR18934">
    <property type="entry name" value="ATP-DEPENDENT RNA HELICASE"/>
    <property type="match status" value="1"/>
</dbReference>
<dbReference type="Pfam" id="PF21010">
    <property type="entry name" value="HA2_C"/>
    <property type="match status" value="1"/>
</dbReference>
<dbReference type="Pfam" id="PF00271">
    <property type="entry name" value="Helicase_C"/>
    <property type="match status" value="1"/>
</dbReference>
<dbReference type="PANTHER" id="PTHR18934:SF99">
    <property type="entry name" value="ATP-DEPENDENT RNA HELICASE DHX37-RELATED"/>
    <property type="match status" value="1"/>
</dbReference>
<dbReference type="GO" id="GO:0003724">
    <property type="term" value="F:RNA helicase activity"/>
    <property type="evidence" value="ECO:0007669"/>
    <property type="project" value="UniProtKB-EC"/>
</dbReference>
<dbReference type="SMART" id="SM00490">
    <property type="entry name" value="HELICc"/>
    <property type="match status" value="1"/>
</dbReference>
<dbReference type="Pfam" id="PF07717">
    <property type="entry name" value="OB_NTP_bind"/>
    <property type="match status" value="1"/>
</dbReference>
<dbReference type="SMART" id="SM00847">
    <property type="entry name" value="HA2"/>
    <property type="match status" value="1"/>
</dbReference>
<keyword evidence="6" id="KW-0067">ATP-binding</keyword>
<sequence>MSTRSPLDELRPRLRELTARDAHKLRRRIDGARKARDHAAVAAEIAADVDAAELRVRNRIAAVPKLEYPAELPVSQRKEDIAELVRDHQVVIVAGETGSGKTTQLPKICLGLGRGVRGQIGHTQPRRLAARTVAERVASELRTELGSTVGYKVRFTDRGGDDTLVKLMTDGILLAEIQHDRMLRQYDTIIIDEAHERSLNIDFLLGYLKQLLPRRPDLKLIITSATIDPERFSRHFGDAPIIEVSGRTYPVEVRYRPVVDPEDPDADPDRDQVQAICEAAGELIAEGSGDILVFLSGEREIRDTADALTALNLPSTEVLPLYARLSSAEQHRVFQSHTGRRIVLATNVAETSLTVPGIKYVIDPGTARISRYSHRTKVQRLPIEPVSQASANQRKGRCGRTSDGICVRLYSEDDFASRPEFTDPEILRTNLASVILQMTSLGLGDIGAFPFVEPPDRRQITDGVNLLQELGAFDPGAEARQKLTRTGRQLAQLPVDPRLGRMVLQAAEDGCVREAMIIVAALSIQDPRERPAEKQQAADQKHARFTDKNSDFQAYLNLWEYLTEQQKALSGNQFRKLCRAEYLNYLRVREWQDIYGQLTRLAKPLGVTPNNSAASFQQVHTALIAGMLSHIGLKDPAKGDYLGARGTRFAVFPGSGLFKKQPRWVMAAELVETSRLWARVVARIEPEWVEPLAGHVVKRTYSEPHWERKRGAVMANERVTLYGVPLVTGRKVSYGKIDPELSRELFIRHALVEGDWQTDHRFFRDNRALLDEVSDLEHRARRHDILVDDETLFEFYDQRIPAEVVSARHFDSWWKKTRREQPDLLTFEKSMLINATAGGVSEADYPDTWKQGALEFPLTYQFEPGTDADGVTVHLPLAVLNQVGREGFDWQVPGLREELVTALIKSLPKQLRRNFVPAPDHARQVLQRITPADGPLVDALGAELERLRGVVVPQDAWQPESVPDHLRITFRVVDEKDNSLGEGKDLEELRQRLRGEVRATISAAADSIERSGLRTPAFGELPQVFRGSRRGHEVKAYPALVDEGDSVAVRMLDTPGLQRQRMWAGTRRMLRLNLPSPMKFINRNLNNQAKLVLSRNPHGGVAPLLEDCVDCAVDKLMADAGGPVWSDAGFEPLLEKVRAGLNPTVLEVLREVERVLHAAHEVEVLLADTKRPALAESVADLRAQFAGLVHPGFVTAAGYHRLPDLVRYLRAMERRLDKLPGDPARDLERVREIEWLRREYQAVLDELPPQTPPSPALAEIPWMIEELRVSFFAQTLRTAYPVSVKRILRAMDDDAS</sequence>
<dbReference type="PROSITE" id="PS51194">
    <property type="entry name" value="HELICASE_CTER"/>
    <property type="match status" value="1"/>
</dbReference>
<dbReference type="InterPro" id="IPR014001">
    <property type="entry name" value="Helicase_ATP-bd"/>
</dbReference>
<comment type="catalytic activity">
    <reaction evidence="7">
        <text>ATP + H2O = ADP + phosphate + H(+)</text>
        <dbReference type="Rhea" id="RHEA:13065"/>
        <dbReference type="ChEBI" id="CHEBI:15377"/>
        <dbReference type="ChEBI" id="CHEBI:15378"/>
        <dbReference type="ChEBI" id="CHEBI:30616"/>
        <dbReference type="ChEBI" id="CHEBI:43474"/>
        <dbReference type="ChEBI" id="CHEBI:456216"/>
        <dbReference type="EC" id="3.6.4.13"/>
    </reaction>
</comment>
<name>A0A542CU65_AMYCI</name>
<dbReference type="FunFam" id="3.40.50.300:FF:000439">
    <property type="entry name" value="ATP-dependent RNA helicase HrpA"/>
    <property type="match status" value="1"/>
</dbReference>
<keyword evidence="4" id="KW-0378">Hydrolase</keyword>
<dbReference type="Gene3D" id="3.40.50.300">
    <property type="entry name" value="P-loop containing nucleotide triphosphate hydrolases"/>
    <property type="match status" value="2"/>
</dbReference>
<dbReference type="InterPro" id="IPR007502">
    <property type="entry name" value="Helicase-assoc_dom"/>
</dbReference>
<dbReference type="EC" id="3.6.4.13" evidence="2"/>
<dbReference type="InterPro" id="IPR001650">
    <property type="entry name" value="Helicase_C-like"/>
</dbReference>
<dbReference type="NCBIfam" id="TIGR01967">
    <property type="entry name" value="DEAH_box_HrpA"/>
    <property type="match status" value="1"/>
</dbReference>
<evidence type="ECO:0000256" key="3">
    <source>
        <dbReference type="ARBA" id="ARBA00022741"/>
    </source>
</evidence>
<evidence type="ECO:0000259" key="8">
    <source>
        <dbReference type="PROSITE" id="PS51192"/>
    </source>
</evidence>
<dbReference type="EMBL" id="VFML01000002">
    <property type="protein sequence ID" value="TQI94344.1"/>
    <property type="molecule type" value="Genomic_DNA"/>
</dbReference>
<feature type="domain" description="Helicase C-terminal" evidence="9">
    <location>
        <begin position="271"/>
        <end position="442"/>
    </location>
</feature>
<evidence type="ECO:0000256" key="4">
    <source>
        <dbReference type="ARBA" id="ARBA00022801"/>
    </source>
</evidence>
<dbReference type="FunFam" id="3.40.50.300:FF:000575">
    <property type="entry name" value="ATP-dependent helicase hrpA"/>
    <property type="match status" value="1"/>
</dbReference>
<dbReference type="PROSITE" id="PS51192">
    <property type="entry name" value="HELICASE_ATP_BIND_1"/>
    <property type="match status" value="1"/>
</dbReference>
<evidence type="ECO:0000256" key="5">
    <source>
        <dbReference type="ARBA" id="ARBA00022806"/>
    </source>
</evidence>
<evidence type="ECO:0000256" key="6">
    <source>
        <dbReference type="ARBA" id="ARBA00022840"/>
    </source>
</evidence>
<dbReference type="InterPro" id="IPR010222">
    <property type="entry name" value="RNA_helicase_HrpA"/>
</dbReference>
<organism evidence="10 11">
    <name type="scientific">Amycolatopsis cihanbeyliensis</name>
    <dbReference type="NCBI Taxonomy" id="1128664"/>
    <lineage>
        <taxon>Bacteria</taxon>
        <taxon>Bacillati</taxon>
        <taxon>Actinomycetota</taxon>
        <taxon>Actinomycetes</taxon>
        <taxon>Pseudonocardiales</taxon>
        <taxon>Pseudonocardiaceae</taxon>
        <taxon>Amycolatopsis</taxon>
    </lineage>
</organism>
<dbReference type="GO" id="GO:0003723">
    <property type="term" value="F:RNA binding"/>
    <property type="evidence" value="ECO:0007669"/>
    <property type="project" value="TreeGrafter"/>
</dbReference>
<proteinExistence type="inferred from homology"/>
<evidence type="ECO:0000259" key="9">
    <source>
        <dbReference type="PROSITE" id="PS51194"/>
    </source>
</evidence>
<gene>
    <name evidence="10" type="ORF">FB471_6508</name>
</gene>
<dbReference type="GO" id="GO:0005524">
    <property type="term" value="F:ATP binding"/>
    <property type="evidence" value="ECO:0007669"/>
    <property type="project" value="UniProtKB-KW"/>
</dbReference>
<dbReference type="SMART" id="SM00487">
    <property type="entry name" value="DEXDc"/>
    <property type="match status" value="1"/>
</dbReference>
<accession>A0A542CU65</accession>
<evidence type="ECO:0000313" key="10">
    <source>
        <dbReference type="EMBL" id="TQI94344.1"/>
    </source>
</evidence>
<dbReference type="CDD" id="cd18791">
    <property type="entry name" value="SF2_C_RHA"/>
    <property type="match status" value="1"/>
</dbReference>
<dbReference type="Pfam" id="PF11898">
    <property type="entry name" value="DUF3418"/>
    <property type="match status" value="1"/>
</dbReference>
<dbReference type="OrthoDB" id="9805617at2"/>
<keyword evidence="3" id="KW-0547">Nucleotide-binding</keyword>
<reference evidence="10 11" key="1">
    <citation type="submission" date="2019-06" db="EMBL/GenBank/DDBJ databases">
        <title>Sequencing the genomes of 1000 actinobacteria strains.</title>
        <authorList>
            <person name="Klenk H.-P."/>
        </authorList>
    </citation>
    <scope>NUCLEOTIDE SEQUENCE [LARGE SCALE GENOMIC DNA]</scope>
    <source>
        <strain evidence="10 11">DSM 45679</strain>
    </source>
</reference>
<evidence type="ECO:0000313" key="11">
    <source>
        <dbReference type="Proteomes" id="UP000320876"/>
    </source>
</evidence>
<dbReference type="CDD" id="cd17989">
    <property type="entry name" value="DEXHc_HrpA"/>
    <property type="match status" value="1"/>
</dbReference>
<dbReference type="Gene3D" id="1.20.120.1080">
    <property type="match status" value="1"/>
</dbReference>
<keyword evidence="11" id="KW-1185">Reference proteome</keyword>
<evidence type="ECO:0000256" key="1">
    <source>
        <dbReference type="ARBA" id="ARBA00008792"/>
    </source>
</evidence>
<dbReference type="InterPro" id="IPR027417">
    <property type="entry name" value="P-loop_NTPase"/>
</dbReference>
<protein>
    <recommendedName>
        <fullName evidence="2">RNA helicase</fullName>
        <ecNumber evidence="2">3.6.4.13</ecNumber>
    </recommendedName>
</protein>
<dbReference type="InterPro" id="IPR011545">
    <property type="entry name" value="DEAD/DEAH_box_helicase_dom"/>
</dbReference>
<dbReference type="SMART" id="SM00382">
    <property type="entry name" value="AAA"/>
    <property type="match status" value="1"/>
</dbReference>
<evidence type="ECO:0000256" key="2">
    <source>
        <dbReference type="ARBA" id="ARBA00012552"/>
    </source>
</evidence>
<dbReference type="Pfam" id="PF00270">
    <property type="entry name" value="DEAD"/>
    <property type="match status" value="1"/>
</dbReference>
<dbReference type="InterPro" id="IPR003593">
    <property type="entry name" value="AAA+_ATPase"/>
</dbReference>
<dbReference type="Proteomes" id="UP000320876">
    <property type="component" value="Unassembled WGS sequence"/>
</dbReference>
<dbReference type="FunFam" id="1.20.120.1080:FF:000005">
    <property type="entry name" value="ATP-dependent helicase HrpA"/>
    <property type="match status" value="1"/>
</dbReference>
<dbReference type="NCBIfam" id="NF008348">
    <property type="entry name" value="PRK11131.1"/>
    <property type="match status" value="1"/>
</dbReference>
<comment type="similarity">
    <text evidence="1">Belongs to the DEAD box helicase family. DEAH subfamily.</text>
</comment>
<dbReference type="InterPro" id="IPR011709">
    <property type="entry name" value="DEAD-box_helicase_OB_fold"/>
</dbReference>
<dbReference type="SUPFAM" id="SSF52540">
    <property type="entry name" value="P-loop containing nucleoside triphosphate hydrolases"/>
    <property type="match status" value="1"/>
</dbReference>
<dbReference type="GO" id="GO:0016787">
    <property type="term" value="F:hydrolase activity"/>
    <property type="evidence" value="ECO:0007669"/>
    <property type="project" value="UniProtKB-KW"/>
</dbReference>
<feature type="domain" description="Helicase ATP-binding" evidence="8">
    <location>
        <begin position="82"/>
        <end position="245"/>
    </location>
</feature>
<dbReference type="InterPro" id="IPR024590">
    <property type="entry name" value="HrpA_C"/>
</dbReference>
<dbReference type="RefSeq" id="WP_142003581.1">
    <property type="nucleotide sequence ID" value="NZ_VFML01000002.1"/>
</dbReference>
<comment type="caution">
    <text evidence="10">The sequence shown here is derived from an EMBL/GenBank/DDBJ whole genome shotgun (WGS) entry which is preliminary data.</text>
</comment>
<evidence type="ECO:0000256" key="7">
    <source>
        <dbReference type="ARBA" id="ARBA00047984"/>
    </source>
</evidence>
<keyword evidence="5 10" id="KW-0347">Helicase</keyword>